<feature type="region of interest" description="Disordered" evidence="1">
    <location>
        <begin position="203"/>
        <end position="256"/>
    </location>
</feature>
<feature type="compositionally biased region" description="Polar residues" evidence="1">
    <location>
        <begin position="78"/>
        <end position="87"/>
    </location>
</feature>
<accession>A0A512MFB5</accession>
<sequence>MRLIAMTVIAGALASCKLPPRYAMREIQSKGLFTYLGTDYSRGYYPGYYGGSAYASTNAPFQTQQPYTEPRAIRQVPYRSTYQTNRNLRADYDRVPYRPRTVERYTAPSRPRRSSPVIVDDEGPTPSPTPARNRSSGNKVPDKVVTDTPAPKSSTVTPAPVLPAVPAVEENLPFGTPVAGRPGMVVSPYTDPSKKQLVDVTGLPAGEKVKDPYSGKLFRVPPTSQADNKKNGNGSTETPAKPEGGADKDKAQPKEN</sequence>
<dbReference type="EMBL" id="BKAG01000049">
    <property type="protein sequence ID" value="GEP45430.1"/>
    <property type="molecule type" value="Genomic_DNA"/>
</dbReference>
<dbReference type="PROSITE" id="PS51257">
    <property type="entry name" value="PROKAR_LIPOPROTEIN"/>
    <property type="match status" value="1"/>
</dbReference>
<reference evidence="2 3" key="1">
    <citation type="submission" date="2019-07" db="EMBL/GenBank/DDBJ databases">
        <title>Whole genome shotgun sequence of Brevifollis gellanilyticus NBRC 108608.</title>
        <authorList>
            <person name="Hosoyama A."/>
            <person name="Uohara A."/>
            <person name="Ohji S."/>
            <person name="Ichikawa N."/>
        </authorList>
    </citation>
    <scope>NUCLEOTIDE SEQUENCE [LARGE SCALE GENOMIC DNA]</scope>
    <source>
        <strain evidence="2 3">NBRC 108608</strain>
    </source>
</reference>
<name>A0A512MFB5_9BACT</name>
<feature type="region of interest" description="Disordered" evidence="1">
    <location>
        <begin position="78"/>
        <end position="159"/>
    </location>
</feature>
<comment type="caution">
    <text evidence="2">The sequence shown here is derived from an EMBL/GenBank/DDBJ whole genome shotgun (WGS) entry which is preliminary data.</text>
</comment>
<proteinExistence type="predicted"/>
<dbReference type="Proteomes" id="UP000321577">
    <property type="component" value="Unassembled WGS sequence"/>
</dbReference>
<evidence type="ECO:0000313" key="2">
    <source>
        <dbReference type="EMBL" id="GEP45430.1"/>
    </source>
</evidence>
<feature type="compositionally biased region" description="Polar residues" evidence="1">
    <location>
        <begin position="222"/>
        <end position="238"/>
    </location>
</feature>
<keyword evidence="3" id="KW-1185">Reference proteome</keyword>
<evidence type="ECO:0000256" key="1">
    <source>
        <dbReference type="SAM" id="MobiDB-lite"/>
    </source>
</evidence>
<feature type="compositionally biased region" description="Basic and acidic residues" evidence="1">
    <location>
        <begin position="244"/>
        <end position="256"/>
    </location>
</feature>
<gene>
    <name evidence="2" type="ORF">BGE01nite_47210</name>
</gene>
<feature type="compositionally biased region" description="Basic and acidic residues" evidence="1">
    <location>
        <begin position="88"/>
        <end position="103"/>
    </location>
</feature>
<protein>
    <submittedName>
        <fullName evidence="2">Uncharacterized protein</fullName>
    </submittedName>
</protein>
<dbReference type="AlphaFoldDB" id="A0A512MFB5"/>
<evidence type="ECO:0000313" key="3">
    <source>
        <dbReference type="Proteomes" id="UP000321577"/>
    </source>
</evidence>
<organism evidence="2 3">
    <name type="scientific">Brevifollis gellanilyticus</name>
    <dbReference type="NCBI Taxonomy" id="748831"/>
    <lineage>
        <taxon>Bacteria</taxon>
        <taxon>Pseudomonadati</taxon>
        <taxon>Verrucomicrobiota</taxon>
        <taxon>Verrucomicrobiia</taxon>
        <taxon>Verrucomicrobiales</taxon>
        <taxon>Verrucomicrobiaceae</taxon>
    </lineage>
</organism>